<proteinExistence type="predicted"/>
<evidence type="ECO:0000313" key="1">
    <source>
        <dbReference type="EMBL" id="AYV82670.1"/>
    </source>
</evidence>
<gene>
    <name evidence="1" type="ORF">Hyperionvirus2_38</name>
</gene>
<dbReference type="EMBL" id="MK072384">
    <property type="protein sequence ID" value="AYV82670.1"/>
    <property type="molecule type" value="Genomic_DNA"/>
</dbReference>
<reference evidence="1" key="1">
    <citation type="submission" date="2018-10" db="EMBL/GenBank/DDBJ databases">
        <title>Hidden diversity of soil giant viruses.</title>
        <authorList>
            <person name="Schulz F."/>
            <person name="Alteio L."/>
            <person name="Goudeau D."/>
            <person name="Ryan E.M."/>
            <person name="Malmstrom R.R."/>
            <person name="Blanchard J."/>
            <person name="Woyke T."/>
        </authorList>
    </citation>
    <scope>NUCLEOTIDE SEQUENCE</scope>
    <source>
        <strain evidence="1">HYV1</strain>
    </source>
</reference>
<accession>A0A3G5A5Y2</accession>
<name>A0A3G5A5Y2_9VIRU</name>
<sequence length="317" mass="37081">MFNWEIYINNYYDLLAAGINNRVKALAHWNRYGKKERRIAHYRTPDSITNIRILLGMGDILEYLHIYSELGLLNKVRFLIDNDFLEKYRANTPSYVQFIRHILYKFGVQSHLIDGGSDYRVIGADELVINHKISFRSLTKFHNYFSLILAAPRTINHEYIVIHTKYRPIVHNNVIERQIKNYVRNLFSDFKAKLPIVLLGEKEIEPPRKYEMQGIYSLYNELITSLSNKNTIIDLTVPKIQLHYDVHQFEKDISIIHNAECNIIFGVGGNLILSLLLGKRFIALSENYFQEMFKTCSHGTLCKTYQEMTNAVGEIRA</sequence>
<protein>
    <submittedName>
        <fullName evidence="1">Uncharacterized protein</fullName>
    </submittedName>
</protein>
<organism evidence="1">
    <name type="scientific">Hyperionvirus sp</name>
    <dbReference type="NCBI Taxonomy" id="2487770"/>
    <lineage>
        <taxon>Viruses</taxon>
        <taxon>Varidnaviria</taxon>
        <taxon>Bamfordvirae</taxon>
        <taxon>Nucleocytoviricota</taxon>
        <taxon>Megaviricetes</taxon>
        <taxon>Imitervirales</taxon>
        <taxon>Mimiviridae</taxon>
        <taxon>Klosneuvirinae</taxon>
    </lineage>
</organism>